<evidence type="ECO:0000256" key="10">
    <source>
        <dbReference type="ARBA" id="ARBA00023014"/>
    </source>
</evidence>
<comment type="similarity">
    <text evidence="2">Belongs to the uracil-DNA glycosylase (UDG) superfamily. Type 4 (UDGa) family.</text>
</comment>
<dbReference type="NCBIfam" id="TIGR00758">
    <property type="entry name" value="UDG_fam4"/>
    <property type="match status" value="1"/>
</dbReference>
<dbReference type="EC" id="3.2.2.27" evidence="3"/>
<keyword evidence="10" id="KW-0411">Iron-sulfur</keyword>
<reference evidence="13 14" key="1">
    <citation type="submission" date="2020-04" db="EMBL/GenBank/DDBJ databases">
        <authorList>
            <person name="Zhang R."/>
            <person name="Schippers A."/>
        </authorList>
    </citation>
    <scope>NUCLEOTIDE SEQUENCE [LARGE SCALE GENOMIC DNA]</scope>
    <source>
        <strain evidence="13 14">DSM 109850</strain>
    </source>
</reference>
<evidence type="ECO:0000256" key="2">
    <source>
        <dbReference type="ARBA" id="ARBA00006521"/>
    </source>
</evidence>
<keyword evidence="5" id="KW-0004">4Fe-4S</keyword>
<dbReference type="Proteomes" id="UP000533476">
    <property type="component" value="Unassembled WGS sequence"/>
</dbReference>
<dbReference type="Pfam" id="PF03167">
    <property type="entry name" value="UDG"/>
    <property type="match status" value="1"/>
</dbReference>
<evidence type="ECO:0000313" key="13">
    <source>
        <dbReference type="EMBL" id="NMP20851.1"/>
    </source>
</evidence>
<keyword evidence="9" id="KW-0408">Iron</keyword>
<dbReference type="SMART" id="SM00987">
    <property type="entry name" value="UreE_C"/>
    <property type="match status" value="1"/>
</dbReference>
<dbReference type="AlphaFoldDB" id="A0A7Y0Q1H8"/>
<dbReference type="Gene3D" id="3.40.470.10">
    <property type="entry name" value="Uracil-DNA glycosylase-like domain"/>
    <property type="match status" value="1"/>
</dbReference>
<dbReference type="GO" id="GO:0046872">
    <property type="term" value="F:metal ion binding"/>
    <property type="evidence" value="ECO:0007669"/>
    <property type="project" value="UniProtKB-KW"/>
</dbReference>
<comment type="caution">
    <text evidence="13">The sequence shown here is derived from an EMBL/GenBank/DDBJ whole genome shotgun (WGS) entry which is preliminary data.</text>
</comment>
<dbReference type="InterPro" id="IPR051536">
    <property type="entry name" value="UDG_Type-4/5"/>
</dbReference>
<proteinExistence type="inferred from homology"/>
<feature type="domain" description="Uracil-DNA glycosylase-like" evidence="12">
    <location>
        <begin position="31"/>
        <end position="178"/>
    </location>
</feature>
<protein>
    <recommendedName>
        <fullName evidence="4">Type-4 uracil-DNA glycosylase</fullName>
        <ecNumber evidence="3">3.2.2.27</ecNumber>
    </recommendedName>
</protein>
<keyword evidence="8" id="KW-0378">Hydrolase</keyword>
<keyword evidence="14" id="KW-1185">Reference proteome</keyword>
<dbReference type="CDD" id="cd10030">
    <property type="entry name" value="UDG-F4_TTUDGA_SPO1dp_like"/>
    <property type="match status" value="1"/>
</dbReference>
<dbReference type="SMART" id="SM00986">
    <property type="entry name" value="UDG"/>
    <property type="match status" value="1"/>
</dbReference>
<dbReference type="SUPFAM" id="SSF52141">
    <property type="entry name" value="Uracil-DNA glycosylase-like"/>
    <property type="match status" value="1"/>
</dbReference>
<comment type="catalytic activity">
    <reaction evidence="1">
        <text>Hydrolyzes single-stranded DNA or mismatched double-stranded DNA and polynucleotides, releasing free uracil.</text>
        <dbReference type="EC" id="3.2.2.27"/>
    </reaction>
</comment>
<evidence type="ECO:0000256" key="6">
    <source>
        <dbReference type="ARBA" id="ARBA00022723"/>
    </source>
</evidence>
<name>A0A7Y0Q1H8_9FIRM</name>
<accession>A0A7Y0Q1H8</accession>
<keyword evidence="7" id="KW-0227">DNA damage</keyword>
<dbReference type="EMBL" id="JABBVZ010000001">
    <property type="protein sequence ID" value="NMP20851.1"/>
    <property type="molecule type" value="Genomic_DNA"/>
</dbReference>
<evidence type="ECO:0000256" key="5">
    <source>
        <dbReference type="ARBA" id="ARBA00022485"/>
    </source>
</evidence>
<dbReference type="InterPro" id="IPR036895">
    <property type="entry name" value="Uracil-DNA_glycosylase-like_sf"/>
</dbReference>
<dbReference type="InterPro" id="IPR005273">
    <property type="entry name" value="Ura-DNA_glyco_family4"/>
</dbReference>
<evidence type="ECO:0000259" key="12">
    <source>
        <dbReference type="SMART" id="SM00986"/>
    </source>
</evidence>
<evidence type="ECO:0000256" key="7">
    <source>
        <dbReference type="ARBA" id="ARBA00022763"/>
    </source>
</evidence>
<evidence type="ECO:0000256" key="1">
    <source>
        <dbReference type="ARBA" id="ARBA00001400"/>
    </source>
</evidence>
<dbReference type="GO" id="GO:0006281">
    <property type="term" value="P:DNA repair"/>
    <property type="evidence" value="ECO:0007669"/>
    <property type="project" value="UniProtKB-KW"/>
</dbReference>
<gene>
    <name evidence="13" type="ORF">HIJ39_00550</name>
</gene>
<evidence type="ECO:0000313" key="14">
    <source>
        <dbReference type="Proteomes" id="UP000533476"/>
    </source>
</evidence>
<dbReference type="GO" id="GO:0004844">
    <property type="term" value="F:uracil DNA N-glycosylase activity"/>
    <property type="evidence" value="ECO:0007669"/>
    <property type="project" value="UniProtKB-EC"/>
</dbReference>
<evidence type="ECO:0000256" key="4">
    <source>
        <dbReference type="ARBA" id="ARBA00019403"/>
    </source>
</evidence>
<sequence>MTHEEALGDLELAVLRCQNCRLGNIRRQAVFGEGNPEARLVFIGEGPGAEEDRQGRPFVGAAGQLLDKMLSAMGMHRFQQVYILNAVKCRPPNNRTPLPDEVEACRPHFDRQLAILDPAIVVLLGSTALKAVMGSEWRITRARGQWIEQDGRWWMPTYHPAALLRNPAWKRDVWLDLKRVIDKYRELVDPNHDTPHYPRP</sequence>
<dbReference type="GO" id="GO:0051539">
    <property type="term" value="F:4 iron, 4 sulfur cluster binding"/>
    <property type="evidence" value="ECO:0007669"/>
    <property type="project" value="UniProtKB-KW"/>
</dbReference>
<organism evidence="13 14">
    <name type="scientific">Sulfobacillus harzensis</name>
    <dbReference type="NCBI Taxonomy" id="2729629"/>
    <lineage>
        <taxon>Bacteria</taxon>
        <taxon>Bacillati</taxon>
        <taxon>Bacillota</taxon>
        <taxon>Clostridia</taxon>
        <taxon>Eubacteriales</taxon>
        <taxon>Clostridiales Family XVII. Incertae Sedis</taxon>
        <taxon>Sulfobacillus</taxon>
    </lineage>
</organism>
<dbReference type="PANTHER" id="PTHR33693">
    <property type="entry name" value="TYPE-5 URACIL-DNA GLYCOSYLASE"/>
    <property type="match status" value="1"/>
</dbReference>
<evidence type="ECO:0000256" key="3">
    <source>
        <dbReference type="ARBA" id="ARBA00012030"/>
    </source>
</evidence>
<keyword evidence="11" id="KW-0234">DNA repair</keyword>
<dbReference type="PANTHER" id="PTHR33693:SF1">
    <property type="entry name" value="TYPE-4 URACIL-DNA GLYCOSYLASE"/>
    <property type="match status" value="1"/>
</dbReference>
<evidence type="ECO:0000256" key="8">
    <source>
        <dbReference type="ARBA" id="ARBA00022801"/>
    </source>
</evidence>
<dbReference type="InterPro" id="IPR005122">
    <property type="entry name" value="Uracil-DNA_glycosylase-like"/>
</dbReference>
<evidence type="ECO:0000256" key="9">
    <source>
        <dbReference type="ARBA" id="ARBA00023004"/>
    </source>
</evidence>
<evidence type="ECO:0000256" key="11">
    <source>
        <dbReference type="ARBA" id="ARBA00023204"/>
    </source>
</evidence>
<dbReference type="RefSeq" id="WP_169095602.1">
    <property type="nucleotide sequence ID" value="NZ_JABBVZ010000001.1"/>
</dbReference>
<keyword evidence="6" id="KW-0479">Metal-binding</keyword>